<accession>A0A1D1ZAC1</accession>
<feature type="region of interest" description="Disordered" evidence="1">
    <location>
        <begin position="1"/>
        <end position="45"/>
    </location>
</feature>
<feature type="compositionally biased region" description="Acidic residues" evidence="1">
    <location>
        <begin position="91"/>
        <end position="100"/>
    </location>
</feature>
<evidence type="ECO:0000313" key="2">
    <source>
        <dbReference type="EMBL" id="JAT63830.1"/>
    </source>
</evidence>
<feature type="compositionally biased region" description="Acidic residues" evidence="1">
    <location>
        <begin position="26"/>
        <end position="40"/>
    </location>
</feature>
<dbReference type="PANTHER" id="PTHR33623:SF5">
    <property type="entry name" value="HISTONE-LYSINE N-METHYLTRANSFERASE SETD1B-LIKE PROTEIN"/>
    <property type="match status" value="1"/>
</dbReference>
<feature type="non-terminal residue" evidence="2">
    <location>
        <position position="1"/>
    </location>
</feature>
<feature type="non-terminal residue" evidence="2">
    <location>
        <position position="178"/>
    </location>
</feature>
<organism evidence="2">
    <name type="scientific">Anthurium amnicola</name>
    <dbReference type="NCBI Taxonomy" id="1678845"/>
    <lineage>
        <taxon>Eukaryota</taxon>
        <taxon>Viridiplantae</taxon>
        <taxon>Streptophyta</taxon>
        <taxon>Embryophyta</taxon>
        <taxon>Tracheophyta</taxon>
        <taxon>Spermatophyta</taxon>
        <taxon>Magnoliopsida</taxon>
        <taxon>Liliopsida</taxon>
        <taxon>Araceae</taxon>
        <taxon>Pothoideae</taxon>
        <taxon>Potheae</taxon>
        <taxon>Anthurium</taxon>
    </lineage>
</organism>
<gene>
    <name evidence="2" type="ORF">g.18841</name>
</gene>
<name>A0A1D1ZAC1_9ARAE</name>
<evidence type="ECO:0000256" key="1">
    <source>
        <dbReference type="SAM" id="MobiDB-lite"/>
    </source>
</evidence>
<feature type="compositionally biased region" description="Basic and acidic residues" evidence="1">
    <location>
        <begin position="1"/>
        <end position="25"/>
    </location>
</feature>
<feature type="compositionally biased region" description="Basic and acidic residues" evidence="1">
    <location>
        <begin position="79"/>
        <end position="90"/>
    </location>
</feature>
<sequence length="178" mass="20300">GGRRVEEDHEQQHHHSDEHAHHPELEPQEDQGQGEEDDGVPVDSFQRSLAIVQRTKQELLSRIRRFERLADLDPVELDDRFTALEDVRGGDDEEEGEEEDGGRHGPHGVEAPELCELVRVAVLGLPGKIPSDMRRLVLDIAEEERRGRDPVAATEVGVRRRLEAWKWVQSDTIDMMVE</sequence>
<dbReference type="AlphaFoldDB" id="A0A1D1ZAC1"/>
<protein>
    <submittedName>
        <fullName evidence="2">Uncharacterized protein</fullName>
    </submittedName>
</protein>
<dbReference type="PANTHER" id="PTHR33623">
    <property type="entry name" value="OS04G0572500 PROTEIN"/>
    <property type="match status" value="1"/>
</dbReference>
<feature type="region of interest" description="Disordered" evidence="1">
    <location>
        <begin position="79"/>
        <end position="109"/>
    </location>
</feature>
<reference evidence="2" key="1">
    <citation type="submission" date="2015-07" db="EMBL/GenBank/DDBJ databases">
        <title>Transcriptome Assembly of Anthurium amnicola.</title>
        <authorList>
            <person name="Suzuki J."/>
        </authorList>
    </citation>
    <scope>NUCLEOTIDE SEQUENCE</scope>
</reference>
<proteinExistence type="predicted"/>
<dbReference type="EMBL" id="GDJX01004106">
    <property type="protein sequence ID" value="JAT63830.1"/>
    <property type="molecule type" value="Transcribed_RNA"/>
</dbReference>